<dbReference type="SUPFAM" id="SSF53187">
    <property type="entry name" value="Zn-dependent exopeptidases"/>
    <property type="match status" value="1"/>
</dbReference>
<feature type="domain" description="Succinylglutamate desuccinylase/Aspartoacylase catalytic" evidence="7">
    <location>
        <begin position="129"/>
        <end position="308"/>
    </location>
</feature>
<proteinExistence type="predicted"/>
<dbReference type="PANTHER" id="PTHR37326:SF2">
    <property type="entry name" value="SUCCINYLGLUTAMATE DESUCCINYLASE_ASPARTOACYLASE FAMILY PROTEIN"/>
    <property type="match status" value="1"/>
</dbReference>
<protein>
    <submittedName>
        <fullName evidence="8">Succinylglutamate desuccinylase/aspartoacylase family protein</fullName>
    </submittedName>
</protein>
<evidence type="ECO:0000256" key="3">
    <source>
        <dbReference type="ARBA" id="ARBA00022801"/>
    </source>
</evidence>
<feature type="region of interest" description="Disordered" evidence="5">
    <location>
        <begin position="402"/>
        <end position="452"/>
    </location>
</feature>
<evidence type="ECO:0000313" key="8">
    <source>
        <dbReference type="EMBL" id="MDT0635666.1"/>
    </source>
</evidence>
<dbReference type="Proteomes" id="UP001251857">
    <property type="component" value="Unassembled WGS sequence"/>
</dbReference>
<feature type="signal peptide" evidence="6">
    <location>
        <begin position="1"/>
        <end position="22"/>
    </location>
</feature>
<evidence type="ECO:0000259" key="7">
    <source>
        <dbReference type="Pfam" id="PF24827"/>
    </source>
</evidence>
<evidence type="ECO:0000256" key="6">
    <source>
        <dbReference type="SAM" id="SignalP"/>
    </source>
</evidence>
<evidence type="ECO:0000256" key="1">
    <source>
        <dbReference type="ARBA" id="ARBA00001947"/>
    </source>
</evidence>
<evidence type="ECO:0000256" key="5">
    <source>
        <dbReference type="SAM" id="MobiDB-lite"/>
    </source>
</evidence>
<reference evidence="8 9" key="1">
    <citation type="submission" date="2023-09" db="EMBL/GenBank/DDBJ databases">
        <authorList>
            <person name="Rey-Velasco X."/>
        </authorList>
    </citation>
    <scope>NUCLEOTIDE SEQUENCE [LARGE SCALE GENOMIC DNA]</scope>
    <source>
        <strain evidence="8 9">W335</strain>
    </source>
</reference>
<organism evidence="8 9">
    <name type="scientific">Spectribacter hydrogenoxidans</name>
    <dbReference type="NCBI Taxonomy" id="3075608"/>
    <lineage>
        <taxon>Bacteria</taxon>
        <taxon>Pseudomonadati</taxon>
        <taxon>Pseudomonadota</taxon>
        <taxon>Gammaproteobacteria</taxon>
        <taxon>Salinisphaerales</taxon>
        <taxon>Salinisphaeraceae</taxon>
        <taxon>Spectribacter</taxon>
    </lineage>
</organism>
<gene>
    <name evidence="8" type="ORF">RM532_11965</name>
</gene>
<keyword evidence="3" id="KW-0378">Hydrolase</keyword>
<dbReference type="RefSeq" id="WP_311653567.1">
    <property type="nucleotide sequence ID" value="NZ_JAVRIB010000012.1"/>
</dbReference>
<evidence type="ECO:0000256" key="2">
    <source>
        <dbReference type="ARBA" id="ARBA00022723"/>
    </source>
</evidence>
<keyword evidence="2" id="KW-0479">Metal-binding</keyword>
<comment type="cofactor">
    <cofactor evidence="1">
        <name>Zn(2+)</name>
        <dbReference type="ChEBI" id="CHEBI:29105"/>
    </cofactor>
</comment>
<sequence length="452" mass="48035">MIRCWLRCLACACATLAAPGWANEIEDDLVVTPPSATTPSVDDTSDDAGPPDAAEAEPPPIAADTEVDPAAPPADEGGASSTSDEIGPFRFLDTDVLPGTTRRLSWVASKSFLGISVPTPVLVSHGTRPGPVLCLTAAVHGDELNGIEMVRRVLYGLDADELGGTVIGVPIVNLFGFRRSSRYLPDRRDLNRYFPGTAHGSSASRIAHAFFEGIIRHCDALVDVHTGSFHRTNLPQLRADLDHPAVLDLTQGFGAIAVLQSEGPPGTLRGAATEAGIPAVTLEAGEPMRFQPEEVAQGVKGIRSLLNHMKMLSRISLWGEPQPVYYESDWVRADSGGILFSRVDLGDRVDKGDVLGTVTDPITNTRVEVISTVRGQVLGMALNQVVIPGFAAYHIGIEKSRDEVAEEAATTGESPPESEVPEADVEEAPSPPPVEAPEPPPEPLPDADERPE</sequence>
<keyword evidence="6" id="KW-0732">Signal</keyword>
<dbReference type="Gene3D" id="3.40.630.10">
    <property type="entry name" value="Zn peptidases"/>
    <property type="match status" value="1"/>
</dbReference>
<feature type="region of interest" description="Disordered" evidence="5">
    <location>
        <begin position="31"/>
        <end position="87"/>
    </location>
</feature>
<evidence type="ECO:0000313" key="9">
    <source>
        <dbReference type="Proteomes" id="UP001251857"/>
    </source>
</evidence>
<accession>A0ABU3C278</accession>
<keyword evidence="9" id="KW-1185">Reference proteome</keyword>
<feature type="chain" id="PRO_5046785851" evidence="6">
    <location>
        <begin position="23"/>
        <end position="452"/>
    </location>
</feature>
<dbReference type="InterPro" id="IPR053138">
    <property type="entry name" value="N-alpha-Ac-DABA_deacetylase"/>
</dbReference>
<dbReference type="InterPro" id="IPR055438">
    <property type="entry name" value="AstE_AspA_cat"/>
</dbReference>
<dbReference type="PANTHER" id="PTHR37326">
    <property type="entry name" value="BLL3975 PROTEIN"/>
    <property type="match status" value="1"/>
</dbReference>
<evidence type="ECO:0000256" key="4">
    <source>
        <dbReference type="ARBA" id="ARBA00022833"/>
    </source>
</evidence>
<dbReference type="CDD" id="cd06251">
    <property type="entry name" value="M14_ASTE_ASPA-like"/>
    <property type="match status" value="1"/>
</dbReference>
<comment type="caution">
    <text evidence="8">The sequence shown here is derived from an EMBL/GenBank/DDBJ whole genome shotgun (WGS) entry which is preliminary data.</text>
</comment>
<feature type="compositionally biased region" description="Pro residues" evidence="5">
    <location>
        <begin position="429"/>
        <end position="444"/>
    </location>
</feature>
<dbReference type="EMBL" id="JAVRIB010000012">
    <property type="protein sequence ID" value="MDT0635666.1"/>
    <property type="molecule type" value="Genomic_DNA"/>
</dbReference>
<name>A0ABU3C278_9GAMM</name>
<dbReference type="Pfam" id="PF24827">
    <property type="entry name" value="AstE_AspA_cat"/>
    <property type="match status" value="1"/>
</dbReference>
<keyword evidence="4" id="KW-0862">Zinc</keyword>